<dbReference type="Proteomes" id="UP000008144">
    <property type="component" value="Chromosome 7"/>
</dbReference>
<evidence type="ECO:0000256" key="2">
    <source>
        <dbReference type="ARBA" id="ARBA00022679"/>
    </source>
</evidence>
<protein>
    <recommendedName>
        <fullName evidence="3">Sulfotransferase</fullName>
        <ecNumber evidence="3">2.8.2.-</ecNumber>
    </recommendedName>
</protein>
<reference evidence="5" key="3">
    <citation type="submission" date="2025-08" db="UniProtKB">
        <authorList>
            <consortium name="Ensembl"/>
        </authorList>
    </citation>
    <scope>IDENTIFICATION</scope>
</reference>
<dbReference type="Ensembl" id="ENSCINT00000027011.2">
    <property type="protein sequence ID" value="ENSCINP00000026765.2"/>
    <property type="gene ID" value="ENSCING00000014916.2"/>
</dbReference>
<keyword evidence="2 3" id="KW-0808">Transferase</keyword>
<name>F6Y7J1_CIOIN</name>
<dbReference type="EMBL" id="EAAA01002541">
    <property type="status" value="NOT_ANNOTATED_CDS"/>
    <property type="molecule type" value="Genomic_DNA"/>
</dbReference>
<dbReference type="InterPro" id="IPR027417">
    <property type="entry name" value="P-loop_NTPase"/>
</dbReference>
<evidence type="ECO:0000259" key="4">
    <source>
        <dbReference type="Pfam" id="PF00685"/>
    </source>
</evidence>
<evidence type="ECO:0000256" key="1">
    <source>
        <dbReference type="ARBA" id="ARBA00005771"/>
    </source>
</evidence>
<dbReference type="GO" id="GO:0008146">
    <property type="term" value="F:sulfotransferase activity"/>
    <property type="evidence" value="ECO:0000318"/>
    <property type="project" value="GO_Central"/>
</dbReference>
<feature type="domain" description="Sulfotransferase" evidence="4">
    <location>
        <begin position="69"/>
        <end position="318"/>
    </location>
</feature>
<accession>F6Y7J1</accession>
<dbReference type="Gene3D" id="3.40.50.300">
    <property type="entry name" value="P-loop containing nucleotide triphosphate hydrolases"/>
    <property type="match status" value="1"/>
</dbReference>
<dbReference type="GeneTree" id="ENSGT00940000163815"/>
<organism evidence="5 6">
    <name type="scientific">Ciona intestinalis</name>
    <name type="common">Transparent sea squirt</name>
    <name type="synonym">Ascidia intestinalis</name>
    <dbReference type="NCBI Taxonomy" id="7719"/>
    <lineage>
        <taxon>Eukaryota</taxon>
        <taxon>Metazoa</taxon>
        <taxon>Chordata</taxon>
        <taxon>Tunicata</taxon>
        <taxon>Ascidiacea</taxon>
        <taxon>Phlebobranchia</taxon>
        <taxon>Cionidae</taxon>
        <taxon>Ciona</taxon>
    </lineage>
</organism>
<keyword evidence="6" id="KW-1185">Reference proteome</keyword>
<dbReference type="OrthoDB" id="205623at2759"/>
<dbReference type="GeneID" id="100181119"/>
<accession>A0A1W2W3Z5</accession>
<dbReference type="GO" id="GO:0051923">
    <property type="term" value="P:sulfation"/>
    <property type="evidence" value="ECO:0000318"/>
    <property type="project" value="GO_Central"/>
</dbReference>
<evidence type="ECO:0000313" key="6">
    <source>
        <dbReference type="Proteomes" id="UP000008144"/>
    </source>
</evidence>
<dbReference type="Pfam" id="PF00685">
    <property type="entry name" value="Sulfotransfer_1"/>
    <property type="match status" value="1"/>
</dbReference>
<gene>
    <name evidence="5" type="primary">LOC100181119</name>
</gene>
<dbReference type="EC" id="2.8.2.-" evidence="3"/>
<dbReference type="KEGG" id="cin:100181119"/>
<evidence type="ECO:0000313" key="5">
    <source>
        <dbReference type="Ensembl" id="ENSCINP00000026765.2"/>
    </source>
</evidence>
<dbReference type="RefSeq" id="XP_002120573.1">
    <property type="nucleotide sequence ID" value="XM_002120537.4"/>
</dbReference>
<dbReference type="InParanoid" id="F6Y7J1"/>
<dbReference type="InterPro" id="IPR000863">
    <property type="entry name" value="Sulfotransferase_dom"/>
</dbReference>
<dbReference type="AlphaFoldDB" id="F6Y7J1"/>
<reference evidence="6" key="1">
    <citation type="journal article" date="2002" name="Science">
        <title>The draft genome of Ciona intestinalis: insights into chordate and vertebrate origins.</title>
        <authorList>
            <person name="Dehal P."/>
            <person name="Satou Y."/>
            <person name="Campbell R.K."/>
            <person name="Chapman J."/>
            <person name="Degnan B."/>
            <person name="De Tomaso A."/>
            <person name="Davidson B."/>
            <person name="Di Gregorio A."/>
            <person name="Gelpke M."/>
            <person name="Goodstein D.M."/>
            <person name="Harafuji N."/>
            <person name="Hastings K.E."/>
            <person name="Ho I."/>
            <person name="Hotta K."/>
            <person name="Huang W."/>
            <person name="Kawashima T."/>
            <person name="Lemaire P."/>
            <person name="Martinez D."/>
            <person name="Meinertzhagen I.A."/>
            <person name="Necula S."/>
            <person name="Nonaka M."/>
            <person name="Putnam N."/>
            <person name="Rash S."/>
            <person name="Saiga H."/>
            <person name="Satake M."/>
            <person name="Terry A."/>
            <person name="Yamada L."/>
            <person name="Wang H.G."/>
            <person name="Awazu S."/>
            <person name="Azumi K."/>
            <person name="Boore J."/>
            <person name="Branno M."/>
            <person name="Chin-Bow S."/>
            <person name="DeSantis R."/>
            <person name="Doyle S."/>
            <person name="Francino P."/>
            <person name="Keys D.N."/>
            <person name="Haga S."/>
            <person name="Hayashi H."/>
            <person name="Hino K."/>
            <person name="Imai K.S."/>
            <person name="Inaba K."/>
            <person name="Kano S."/>
            <person name="Kobayashi K."/>
            <person name="Kobayashi M."/>
            <person name="Lee B.I."/>
            <person name="Makabe K.W."/>
            <person name="Manohar C."/>
            <person name="Matassi G."/>
            <person name="Medina M."/>
            <person name="Mochizuki Y."/>
            <person name="Mount S."/>
            <person name="Morishita T."/>
            <person name="Miura S."/>
            <person name="Nakayama A."/>
            <person name="Nishizaka S."/>
            <person name="Nomoto H."/>
            <person name="Ohta F."/>
            <person name="Oishi K."/>
            <person name="Rigoutsos I."/>
            <person name="Sano M."/>
            <person name="Sasaki A."/>
            <person name="Sasakura Y."/>
            <person name="Shoguchi E."/>
            <person name="Shin-i T."/>
            <person name="Spagnuolo A."/>
            <person name="Stainier D."/>
            <person name="Suzuki M.M."/>
            <person name="Tassy O."/>
            <person name="Takatori N."/>
            <person name="Tokuoka M."/>
            <person name="Yagi K."/>
            <person name="Yoshizaki F."/>
            <person name="Wada S."/>
            <person name="Zhang C."/>
            <person name="Hyatt P.D."/>
            <person name="Larimer F."/>
            <person name="Detter C."/>
            <person name="Doggett N."/>
            <person name="Glavina T."/>
            <person name="Hawkins T."/>
            <person name="Richardson P."/>
            <person name="Lucas S."/>
            <person name="Kohara Y."/>
            <person name="Levine M."/>
            <person name="Satoh N."/>
            <person name="Rokhsar D.S."/>
        </authorList>
    </citation>
    <scope>NUCLEOTIDE SEQUENCE [LARGE SCALE GENOMIC DNA]</scope>
</reference>
<comment type="similarity">
    <text evidence="1 3">Belongs to the sulfotransferase 1 family.</text>
</comment>
<evidence type="ECO:0000256" key="3">
    <source>
        <dbReference type="RuleBase" id="RU361155"/>
    </source>
</evidence>
<dbReference type="SUPFAM" id="SSF52540">
    <property type="entry name" value="P-loop containing nucleoside triphosphate hydrolases"/>
    <property type="match status" value="1"/>
</dbReference>
<proteinExistence type="inferred from homology"/>
<reference evidence="5" key="4">
    <citation type="submission" date="2025-09" db="UniProtKB">
        <authorList>
            <consortium name="Ensembl"/>
        </authorList>
    </citation>
    <scope>IDENTIFICATION</scope>
</reference>
<sequence>MSGNPEENIINDVTSYLQESERPDMTSLIEYFKNGSLNPEVKLWKGFRFWPRFNPETAKFAYEDMTYKDSDVIVASFAKTGTTWIRMIVHHLVYDSDPMRMEISSKMNMPFSYLETGIPLKFQVVNKLPLPRRVFGTHLNAQLVNLNKIKKSGAKVIYCIRNPKDQAVSWYHMYQNYPFRDHPNFKHFCPKSWDEFFKLYTSGKQPLCTRDGEWYPDHVMSWYEHRDDVMFVVYEEIKQNPVKGILEIAKFLNIPATLGRAQQIADMTSFNNMAANLKKGHPIKNFFRKGEVGDWKNYFSDDQSKIMDELIQEKLGNTEIRFIYEL</sequence>
<dbReference type="PANTHER" id="PTHR11783">
    <property type="entry name" value="SULFOTRANSFERASE SULT"/>
    <property type="match status" value="1"/>
</dbReference>
<dbReference type="GO" id="GO:0005737">
    <property type="term" value="C:cytoplasm"/>
    <property type="evidence" value="ECO:0000318"/>
    <property type="project" value="GO_Central"/>
</dbReference>
<dbReference type="HOGENOM" id="CLU_027239_1_2_1"/>
<dbReference type="OMA" id="TWIRMIV"/>
<reference evidence="5" key="2">
    <citation type="journal article" date="2008" name="Genome Biol.">
        <title>Improved genome assembly and evidence-based global gene model set for the chordate Ciona intestinalis: new insight into intron and operon populations.</title>
        <authorList>
            <person name="Satou Y."/>
            <person name="Mineta K."/>
            <person name="Ogasawara M."/>
            <person name="Sasakura Y."/>
            <person name="Shoguchi E."/>
            <person name="Ueno K."/>
            <person name="Yamada L."/>
            <person name="Matsumoto J."/>
            <person name="Wasserscheid J."/>
            <person name="Dewar K."/>
            <person name="Wiley G.B."/>
            <person name="Macmil S.L."/>
            <person name="Roe B.A."/>
            <person name="Zeller R.W."/>
            <person name="Hastings K.E."/>
            <person name="Lemaire P."/>
            <person name="Lindquist E."/>
            <person name="Endo T."/>
            <person name="Hotta K."/>
            <person name="Inaba K."/>
        </authorList>
    </citation>
    <scope>NUCLEOTIDE SEQUENCE [LARGE SCALE GENOMIC DNA]</scope>
    <source>
        <strain evidence="5">wild type</strain>
    </source>
</reference>